<keyword evidence="3" id="KW-1185">Reference proteome</keyword>
<reference evidence="2 3" key="1">
    <citation type="submission" date="2024-03" db="EMBL/GenBank/DDBJ databases">
        <title>Whole genome sequencing of Streptomyces racemochromogenes, to identify antimicrobial biosynthetic gene clusters.</title>
        <authorList>
            <person name="Suryawanshi P."/>
            <person name="Krishnaraj P.U."/>
            <person name="Arun Y.P."/>
            <person name="Suryawanshi M.P."/>
            <person name="Rakshit O."/>
        </authorList>
    </citation>
    <scope>NUCLEOTIDE SEQUENCE [LARGE SCALE GENOMIC DNA]</scope>
    <source>
        <strain evidence="2 3">AUDT626</strain>
    </source>
</reference>
<name>A0ABW7P888_9ACTN</name>
<proteinExistence type="predicted"/>
<comment type="caution">
    <text evidence="2">The sequence shown here is derived from an EMBL/GenBank/DDBJ whole genome shotgun (WGS) entry which is preliminary data.</text>
</comment>
<evidence type="ECO:0000256" key="1">
    <source>
        <dbReference type="SAM" id="MobiDB-lite"/>
    </source>
</evidence>
<dbReference type="RefSeq" id="WP_395508463.1">
    <property type="nucleotide sequence ID" value="NZ_JBBDHD010000009.1"/>
</dbReference>
<sequence length="170" mass="17332">MCLPRGEARTPVNAVFESVRYAAGCPDCGAELECWGVQALVEGSLRWDTESSCPSCGFAVAVCGGAVPDGLRERLLSEHGPALLRVDASAGNAAIMRVLRAELGLGLADVRSVLGEVVAGAYAGTMPEVEYLARKLRAAGIRAVAARRPVPGPRAEASGTATGPAAAVGS</sequence>
<dbReference type="Proteomes" id="UP001610631">
    <property type="component" value="Unassembled WGS sequence"/>
</dbReference>
<feature type="region of interest" description="Disordered" evidence="1">
    <location>
        <begin position="151"/>
        <end position="170"/>
    </location>
</feature>
<evidence type="ECO:0008006" key="4">
    <source>
        <dbReference type="Google" id="ProtNLM"/>
    </source>
</evidence>
<evidence type="ECO:0000313" key="2">
    <source>
        <dbReference type="EMBL" id="MFH7594527.1"/>
    </source>
</evidence>
<gene>
    <name evidence="2" type="ORF">WDV06_05400</name>
</gene>
<protein>
    <recommendedName>
        <fullName evidence="4">Ribosomal protein L7/L12 C-terminal domain-containing protein</fullName>
    </recommendedName>
</protein>
<organism evidence="2 3">
    <name type="scientific">Streptomyces racemochromogenes</name>
    <dbReference type="NCBI Taxonomy" id="67353"/>
    <lineage>
        <taxon>Bacteria</taxon>
        <taxon>Bacillati</taxon>
        <taxon>Actinomycetota</taxon>
        <taxon>Actinomycetes</taxon>
        <taxon>Kitasatosporales</taxon>
        <taxon>Streptomycetaceae</taxon>
        <taxon>Streptomyces</taxon>
    </lineage>
</organism>
<dbReference type="EMBL" id="JBBDHD010000009">
    <property type="protein sequence ID" value="MFH7594527.1"/>
    <property type="molecule type" value="Genomic_DNA"/>
</dbReference>
<evidence type="ECO:0000313" key="3">
    <source>
        <dbReference type="Proteomes" id="UP001610631"/>
    </source>
</evidence>
<accession>A0ABW7P888</accession>